<protein>
    <submittedName>
        <fullName evidence="1">Uncharacterized protein</fullName>
    </submittedName>
</protein>
<dbReference type="Proteomes" id="UP000178198">
    <property type="component" value="Chromosome"/>
</dbReference>
<evidence type="ECO:0000313" key="1">
    <source>
        <dbReference type="EMBL" id="AOZ99597.1"/>
    </source>
</evidence>
<accession>A0A1D9PAM9</accession>
<dbReference type="EMBL" id="CP017774">
    <property type="protein sequence ID" value="AOZ99597.1"/>
    <property type="molecule type" value="Genomic_DNA"/>
</dbReference>
<dbReference type="AlphaFoldDB" id="A0A1D9PAM9"/>
<gene>
    <name evidence="1" type="ORF">BIW12_09170</name>
</gene>
<dbReference type="RefSeq" id="WP_071184846.1">
    <property type="nucleotide sequence ID" value="NZ_CP017774.1"/>
</dbReference>
<dbReference type="STRING" id="1306519.BIW12_09170"/>
<sequence length="63" mass="7219">MPQTNITVTAKTEIELLTRKNAVEKVNELTTDQLKRVLKLIESPKAKEYLSSDLKFAVLQKFL</sequence>
<dbReference type="OrthoDB" id="9922513at2"/>
<reference evidence="1 2" key="1">
    <citation type="submission" date="2016-10" db="EMBL/GenBank/DDBJ databases">
        <title>Complete Genome Sequence of Flavobacterium sp. PK15.</title>
        <authorList>
            <person name="Ekwe A."/>
            <person name="Kim S.B."/>
        </authorList>
    </citation>
    <scope>NUCLEOTIDE SEQUENCE [LARGE SCALE GENOMIC DNA]</scope>
    <source>
        <strain evidence="1 2">PK15</strain>
    </source>
</reference>
<organism evidence="1 2">
    <name type="scientific">Flavobacterium commune</name>
    <dbReference type="NCBI Taxonomy" id="1306519"/>
    <lineage>
        <taxon>Bacteria</taxon>
        <taxon>Pseudomonadati</taxon>
        <taxon>Bacteroidota</taxon>
        <taxon>Flavobacteriia</taxon>
        <taxon>Flavobacteriales</taxon>
        <taxon>Flavobacteriaceae</taxon>
        <taxon>Flavobacterium</taxon>
    </lineage>
</organism>
<dbReference type="KEGG" id="fcm:BIW12_09170"/>
<proteinExistence type="predicted"/>
<name>A0A1D9PAM9_9FLAO</name>
<evidence type="ECO:0000313" key="2">
    <source>
        <dbReference type="Proteomes" id="UP000178198"/>
    </source>
</evidence>
<keyword evidence="2" id="KW-1185">Reference proteome</keyword>